<evidence type="ECO:0000313" key="1">
    <source>
        <dbReference type="EMBL" id="CAG8848563.1"/>
    </source>
</evidence>
<name>A0ACA9SXK2_9GLOM</name>
<comment type="caution">
    <text evidence="1">The sequence shown here is derived from an EMBL/GenBank/DDBJ whole genome shotgun (WGS) entry which is preliminary data.</text>
</comment>
<feature type="non-terminal residue" evidence="1">
    <location>
        <position position="1"/>
    </location>
</feature>
<accession>A0ACA9SXK2</accession>
<evidence type="ECO:0000313" key="2">
    <source>
        <dbReference type="Proteomes" id="UP000789920"/>
    </source>
</evidence>
<dbReference type="EMBL" id="CAJVQC010161352">
    <property type="protein sequence ID" value="CAG8848563.1"/>
    <property type="molecule type" value="Genomic_DNA"/>
</dbReference>
<protein>
    <submittedName>
        <fullName evidence="1">18529_t:CDS:1</fullName>
    </submittedName>
</protein>
<sequence>NQKWACTSKTACSYSTTLRLGTWLANSRLSLAQIAKIMFCWSHKLPQKFAVVEAEIVEIDKSKFGKRKYNKGKRVEGQWVFGGVEEIQTKYFWYQCLISAYQTDNFE</sequence>
<feature type="non-terminal residue" evidence="1">
    <location>
        <position position="107"/>
    </location>
</feature>
<organism evidence="1 2">
    <name type="scientific">Racocetra persica</name>
    <dbReference type="NCBI Taxonomy" id="160502"/>
    <lineage>
        <taxon>Eukaryota</taxon>
        <taxon>Fungi</taxon>
        <taxon>Fungi incertae sedis</taxon>
        <taxon>Mucoromycota</taxon>
        <taxon>Glomeromycotina</taxon>
        <taxon>Glomeromycetes</taxon>
        <taxon>Diversisporales</taxon>
        <taxon>Gigasporaceae</taxon>
        <taxon>Racocetra</taxon>
    </lineage>
</organism>
<keyword evidence="2" id="KW-1185">Reference proteome</keyword>
<proteinExistence type="predicted"/>
<dbReference type="Proteomes" id="UP000789920">
    <property type="component" value="Unassembled WGS sequence"/>
</dbReference>
<gene>
    <name evidence="1" type="ORF">RPERSI_LOCUS35191</name>
</gene>
<reference evidence="1" key="1">
    <citation type="submission" date="2021-06" db="EMBL/GenBank/DDBJ databases">
        <authorList>
            <person name="Kallberg Y."/>
            <person name="Tangrot J."/>
            <person name="Rosling A."/>
        </authorList>
    </citation>
    <scope>NUCLEOTIDE SEQUENCE</scope>
    <source>
        <strain evidence="1">MA461A</strain>
    </source>
</reference>